<gene>
    <name evidence="2" type="ORF">L195_g031508</name>
</gene>
<evidence type="ECO:0000256" key="1">
    <source>
        <dbReference type="SAM" id="MobiDB-lite"/>
    </source>
</evidence>
<dbReference type="CDD" id="cd00590">
    <property type="entry name" value="RRM_SF"/>
    <property type="match status" value="1"/>
</dbReference>
<dbReference type="SUPFAM" id="SSF54928">
    <property type="entry name" value="RNA-binding domain, RBD"/>
    <property type="match status" value="1"/>
</dbReference>
<accession>A0A2K3LAK5</accession>
<evidence type="ECO:0000313" key="2">
    <source>
        <dbReference type="EMBL" id="PNX75570.1"/>
    </source>
</evidence>
<evidence type="ECO:0000313" key="3">
    <source>
        <dbReference type="Proteomes" id="UP000236291"/>
    </source>
</evidence>
<proteinExistence type="predicted"/>
<dbReference type="Proteomes" id="UP000236291">
    <property type="component" value="Unassembled WGS sequence"/>
</dbReference>
<dbReference type="PANTHER" id="PTHR34427:SF5">
    <property type="entry name" value="DUF4283 DOMAIN-CONTAINING PROTEIN"/>
    <property type="match status" value="1"/>
</dbReference>
<dbReference type="EMBL" id="ASHM01029237">
    <property type="protein sequence ID" value="PNX75570.1"/>
    <property type="molecule type" value="Genomic_DNA"/>
</dbReference>
<reference evidence="2 3" key="2">
    <citation type="journal article" date="2017" name="Front. Plant Sci.">
        <title>Gene Classification and Mining of Molecular Markers Useful in Red Clover (Trifolium pratense) Breeding.</title>
        <authorList>
            <person name="Istvanek J."/>
            <person name="Dluhosova J."/>
            <person name="Dluhos P."/>
            <person name="Patkova L."/>
            <person name="Nedelnik J."/>
            <person name="Repkova J."/>
        </authorList>
    </citation>
    <scope>NUCLEOTIDE SEQUENCE [LARGE SCALE GENOMIC DNA]</scope>
    <source>
        <strain evidence="3">cv. Tatra</strain>
        <tissue evidence="2">Young leaves</tissue>
    </source>
</reference>
<dbReference type="Gene3D" id="3.30.70.330">
    <property type="match status" value="1"/>
</dbReference>
<dbReference type="InterPro" id="IPR012677">
    <property type="entry name" value="Nucleotide-bd_a/b_plait_sf"/>
</dbReference>
<protein>
    <submittedName>
        <fullName evidence="2">Putative sulfate transporter</fullName>
    </submittedName>
</protein>
<dbReference type="InterPro" id="IPR035979">
    <property type="entry name" value="RBD_domain_sf"/>
</dbReference>
<feature type="non-terminal residue" evidence="2">
    <location>
        <position position="683"/>
    </location>
</feature>
<comment type="caution">
    <text evidence="2">The sequence shown here is derived from an EMBL/GenBank/DDBJ whole genome shotgun (WGS) entry which is preliminary data.</text>
</comment>
<feature type="region of interest" description="Disordered" evidence="1">
    <location>
        <begin position="649"/>
        <end position="674"/>
    </location>
</feature>
<name>A0A2K3LAK5_TRIPR</name>
<sequence>MRSLSGQGRQHKEGDGDRWNGWNCDRRRVNHGRNRDRSWEEQERLKHGHDSDLDDLDDGWIDDRSREEKFRLSFGHGTKGVDGVLKNGRDKVSGSGVLTVGRDKVGEGGVVNDAQMSNFYLRKGFEVCGILEDVYVAKKRNKYGQPYGFVKFSNVRNVTKMTRALNNVWFGFFRVRASVAMFERNDSRAGRKVEKKMVAPNKDKIPLLKDGKLNSNRHVVPNGGEENINFQGQQSHQDGGIGSCVEKEGKDLADGVRVGDIVVKLGARKPKLAQKDGKKGSIEGEAMNFKVGEQRVNTVKYNSVLMRSYRSTLADAEWVHSGIVATVFNDEAIPVVQNRILDVGFNDVVLIPMGADKVFVRSSEGVDVMSTILNAKEFFQIVFSNWMRWEKDVEPYRRGAWVRLYGIPLNAWNEQFFKICVFDCGRYLRMDEYSADKDRLDFARVLIATTDLDIINRVESVLVDGNQVEVKIVEEGGYTMGDDMCLFEEESESEAAQSDCGQGPIDPEVRHNVDLLVNNITKGLSDEGFDNFQGLDDEAPLDKQDVVLFPEGVTETEVKRGPETSSNLRPGTKEVSGNQVAHIDKPPFKKEDQVCHTIRPFQNKRTNSCPPKARRSVISGPWSLEWLKDQNHGEAGVIFSACKKSRKGDLHGKRIDRIGQQDPQRRKAGGLLRHPLHNLKKVA</sequence>
<feature type="region of interest" description="Disordered" evidence="1">
    <location>
        <begin position="1"/>
        <end position="27"/>
    </location>
</feature>
<organism evidence="2 3">
    <name type="scientific">Trifolium pratense</name>
    <name type="common">Red clover</name>
    <dbReference type="NCBI Taxonomy" id="57577"/>
    <lineage>
        <taxon>Eukaryota</taxon>
        <taxon>Viridiplantae</taxon>
        <taxon>Streptophyta</taxon>
        <taxon>Embryophyta</taxon>
        <taxon>Tracheophyta</taxon>
        <taxon>Spermatophyta</taxon>
        <taxon>Magnoliopsida</taxon>
        <taxon>eudicotyledons</taxon>
        <taxon>Gunneridae</taxon>
        <taxon>Pentapetalae</taxon>
        <taxon>rosids</taxon>
        <taxon>fabids</taxon>
        <taxon>Fabales</taxon>
        <taxon>Fabaceae</taxon>
        <taxon>Papilionoideae</taxon>
        <taxon>50 kb inversion clade</taxon>
        <taxon>NPAAA clade</taxon>
        <taxon>Hologalegina</taxon>
        <taxon>IRL clade</taxon>
        <taxon>Trifolieae</taxon>
        <taxon>Trifolium</taxon>
    </lineage>
</organism>
<dbReference type="AlphaFoldDB" id="A0A2K3LAK5"/>
<feature type="compositionally biased region" description="Basic and acidic residues" evidence="1">
    <location>
        <begin position="649"/>
        <end position="665"/>
    </location>
</feature>
<dbReference type="GO" id="GO:0003676">
    <property type="term" value="F:nucleic acid binding"/>
    <property type="evidence" value="ECO:0007669"/>
    <property type="project" value="InterPro"/>
</dbReference>
<dbReference type="PANTHER" id="PTHR34427">
    <property type="entry name" value="DUF4283 DOMAIN PROTEIN"/>
    <property type="match status" value="1"/>
</dbReference>
<dbReference type="ExpressionAtlas" id="A0A2K3LAK5">
    <property type="expression patterns" value="baseline"/>
</dbReference>
<reference evidence="2 3" key="1">
    <citation type="journal article" date="2014" name="Am. J. Bot.">
        <title>Genome assembly and annotation for red clover (Trifolium pratense; Fabaceae).</title>
        <authorList>
            <person name="Istvanek J."/>
            <person name="Jaros M."/>
            <person name="Krenek A."/>
            <person name="Repkova J."/>
        </authorList>
    </citation>
    <scope>NUCLEOTIDE SEQUENCE [LARGE SCALE GENOMIC DNA]</scope>
    <source>
        <strain evidence="3">cv. Tatra</strain>
        <tissue evidence="2">Young leaves</tissue>
    </source>
</reference>